<dbReference type="Proteomes" id="UP001628179">
    <property type="component" value="Unassembled WGS sequence"/>
</dbReference>
<dbReference type="EMBL" id="BAAFSV010000004">
    <property type="protein sequence ID" value="GAB1317940.1"/>
    <property type="molecule type" value="Genomic_DNA"/>
</dbReference>
<proteinExistence type="predicted"/>
<dbReference type="GeneID" id="98178893"/>
<evidence type="ECO:0000313" key="1">
    <source>
        <dbReference type="EMBL" id="GAB1317940.1"/>
    </source>
</evidence>
<name>A0ABQ0GK55_9PEZI</name>
<reference evidence="1 2" key="1">
    <citation type="submission" date="2024-09" db="EMBL/GenBank/DDBJ databases">
        <title>Itraconazole resistance in Madurella fahalii resulting from another homologue of gene encoding cytochrome P450 14-alpha sterol demethylase (CYP51).</title>
        <authorList>
            <person name="Yoshioka I."/>
            <person name="Fahal A.H."/>
            <person name="Kaneko S."/>
            <person name="Yaguchi T."/>
        </authorList>
    </citation>
    <scope>NUCLEOTIDE SEQUENCE [LARGE SCALE GENOMIC DNA]</scope>
    <source>
        <strain evidence="1 2">IFM 68171</strain>
    </source>
</reference>
<sequence>MPTIFSKKDVAASFPVDETTPFHATKAIYIHEGTEFTLTLTMTDVTAAVAALLSPNLTTAPLLEAAKSTNRSASTASLITLQLTRPNRMSRTWTATKPGSGSRSSNTAVAELSNPLWSLGKWTIKFPVGSPHSGHDIQLRPAGVATRADEFVKDSVPYFWDVVDGRRLCKLYRAMDGKKVEIARFVGDGARARDGVLVVAGQGEEGVDEIVVMLTLVGVLNRSESFRA</sequence>
<keyword evidence="2" id="KW-1185">Reference proteome</keyword>
<accession>A0ABQ0GK55</accession>
<gene>
    <name evidence="1" type="ORF">MFIFM68171_08150</name>
</gene>
<protein>
    <submittedName>
        <fullName evidence="1">Uncharacterized protein</fullName>
    </submittedName>
</protein>
<comment type="caution">
    <text evidence="1">The sequence shown here is derived from an EMBL/GenBank/DDBJ whole genome shotgun (WGS) entry which is preliminary data.</text>
</comment>
<organism evidence="1 2">
    <name type="scientific">Madurella fahalii</name>
    <dbReference type="NCBI Taxonomy" id="1157608"/>
    <lineage>
        <taxon>Eukaryota</taxon>
        <taxon>Fungi</taxon>
        <taxon>Dikarya</taxon>
        <taxon>Ascomycota</taxon>
        <taxon>Pezizomycotina</taxon>
        <taxon>Sordariomycetes</taxon>
        <taxon>Sordariomycetidae</taxon>
        <taxon>Sordariales</taxon>
        <taxon>Sordariales incertae sedis</taxon>
        <taxon>Madurella</taxon>
    </lineage>
</organism>
<evidence type="ECO:0000313" key="2">
    <source>
        <dbReference type="Proteomes" id="UP001628179"/>
    </source>
</evidence>
<dbReference type="RefSeq" id="XP_070919671.1">
    <property type="nucleotide sequence ID" value="XM_071063570.1"/>
</dbReference>